<gene>
    <name evidence="1" type="ORF">NHX12_007387</name>
</gene>
<proteinExistence type="predicted"/>
<dbReference type="PANTHER" id="PTHR47018:SF2">
    <property type="entry name" value="TESMIN_TSO1-LIKE CXC DOMAIN-CONTAINING PROTEIN"/>
    <property type="match status" value="1"/>
</dbReference>
<comment type="caution">
    <text evidence="1">The sequence shown here is derived from an EMBL/GenBank/DDBJ whole genome shotgun (WGS) entry which is preliminary data.</text>
</comment>
<evidence type="ECO:0000313" key="1">
    <source>
        <dbReference type="EMBL" id="KAJ3592259.1"/>
    </source>
</evidence>
<sequence length="367" mass="41309">MSSGTGLTHGEDKYVVMLGGLHIEMAMWKTYGEYLEASGWTTALTEASIVSSGTADSFLKASHLTRTRHAHQVSALALAKLQQDAFLDMVTDYEKTKEAWKRDMITKSPTFHYWDTILNMEILGLIFVRAHREQDFPPLCGVTEGPRPMNTSERVDVVWDTYITRSIKESRDKRGKEIRRKVAGQNKLPGNWPDFLRDPMNKQELFTLLSSKITYTAWPDDKQVFFTSGIRVVGTDISHFMLPCNHEEVDTRIMIHLLDALEHGSSTFLVRTVDTDVVVILIGKFHALLTKYPAADIWVAFVTGKNYTYDHINTICHTLGKDRSTALPVFPPAVTQPQDSAGGGRSQHGMLGIGQTTWQKIRTLPLP</sequence>
<organism evidence="1 2">
    <name type="scientific">Muraenolepis orangiensis</name>
    <name type="common">Patagonian moray cod</name>
    <dbReference type="NCBI Taxonomy" id="630683"/>
    <lineage>
        <taxon>Eukaryota</taxon>
        <taxon>Metazoa</taxon>
        <taxon>Chordata</taxon>
        <taxon>Craniata</taxon>
        <taxon>Vertebrata</taxon>
        <taxon>Euteleostomi</taxon>
        <taxon>Actinopterygii</taxon>
        <taxon>Neopterygii</taxon>
        <taxon>Teleostei</taxon>
        <taxon>Neoteleostei</taxon>
        <taxon>Acanthomorphata</taxon>
        <taxon>Zeiogadaria</taxon>
        <taxon>Gadariae</taxon>
        <taxon>Gadiformes</taxon>
        <taxon>Muraenolepidoidei</taxon>
        <taxon>Muraenolepididae</taxon>
        <taxon>Muraenolepis</taxon>
    </lineage>
</organism>
<protein>
    <submittedName>
        <fullName evidence="1">Uncharacterized protein</fullName>
    </submittedName>
</protein>
<name>A0A9Q0DPR6_9TELE</name>
<evidence type="ECO:0000313" key="2">
    <source>
        <dbReference type="Proteomes" id="UP001148018"/>
    </source>
</evidence>
<dbReference type="PANTHER" id="PTHR47018">
    <property type="entry name" value="CXC DOMAIN-CONTAINING PROTEIN-RELATED"/>
    <property type="match status" value="1"/>
</dbReference>
<keyword evidence="2" id="KW-1185">Reference proteome</keyword>
<dbReference type="EMBL" id="JANIIK010000113">
    <property type="protein sequence ID" value="KAJ3592259.1"/>
    <property type="molecule type" value="Genomic_DNA"/>
</dbReference>
<dbReference type="OrthoDB" id="6138802at2759"/>
<reference evidence="1" key="1">
    <citation type="submission" date="2022-07" db="EMBL/GenBank/DDBJ databases">
        <title>Chromosome-level genome of Muraenolepis orangiensis.</title>
        <authorList>
            <person name="Kim J."/>
        </authorList>
    </citation>
    <scope>NUCLEOTIDE SEQUENCE</scope>
    <source>
        <strain evidence="1">KU_S4_2022</strain>
        <tissue evidence="1">Muscle</tissue>
    </source>
</reference>
<dbReference type="AlphaFoldDB" id="A0A9Q0DPR6"/>
<dbReference type="Proteomes" id="UP001148018">
    <property type="component" value="Unassembled WGS sequence"/>
</dbReference>
<accession>A0A9Q0DPR6</accession>